<evidence type="ECO:0000259" key="2">
    <source>
        <dbReference type="Pfam" id="PF17517"/>
    </source>
</evidence>
<dbReference type="Gene3D" id="2.60.40.10">
    <property type="entry name" value="Immunoglobulins"/>
    <property type="match status" value="1"/>
</dbReference>
<dbReference type="InterPro" id="IPR013783">
    <property type="entry name" value="Ig-like_fold"/>
</dbReference>
<proteinExistence type="predicted"/>
<gene>
    <name evidence="3" type="ORF">C1634_019945</name>
</gene>
<dbReference type="EMBL" id="PPEG02000009">
    <property type="protein sequence ID" value="PWN58893.1"/>
    <property type="molecule type" value="Genomic_DNA"/>
</dbReference>
<evidence type="ECO:0000313" key="3">
    <source>
        <dbReference type="EMBL" id="PWN58893.1"/>
    </source>
</evidence>
<organism evidence="3 4">
    <name type="scientific">Chryseobacterium viscerum</name>
    <dbReference type="NCBI Taxonomy" id="1037377"/>
    <lineage>
        <taxon>Bacteria</taxon>
        <taxon>Pseudomonadati</taxon>
        <taxon>Bacteroidota</taxon>
        <taxon>Flavobacteriia</taxon>
        <taxon>Flavobacteriales</taxon>
        <taxon>Weeksellaceae</taxon>
        <taxon>Chryseobacterium group</taxon>
        <taxon>Chryseobacterium</taxon>
    </lineage>
</organism>
<evidence type="ECO:0000313" key="4">
    <source>
        <dbReference type="Proteomes" id="UP000236413"/>
    </source>
</evidence>
<sequence length="950" mass="102871">MKKIISILLFLFVATQMLFAQRDTEHWFAPMAARSPKVVTPMQALYFSTDSATPFTVDIYSNNTILGTVTISKGSPQTFNIPLNRMVATINGELFTPGNKGLYTKGSKPYFVTYRFSVSQHGEILTSKGKAGIGTKFYAVTSPIEELNGEYNFTTGILATEDNTKVTVSNYSANVAFTNGWTGVTNPTLTFTLNKGQSYIIEGIGDKTVNKEAFIGAKIESDKPISVTNGNFNGQFAMAAGGSYQGSDIIMDQSVPVDRLGNEFVVVKGNGDISRRMEDALIVATEGGTQVYINNAATPAATLAEGESYRVNKINNNNYINQGNDHYNMYIRTTKNVYVYQLMAGVGASNATLGFNYIPPLNCYLPRKIDEIGKIKDLPYSTTLTGHIVKLNILTEAGANVTVNGAPLPATQGPYPVTGTPNWVSYSVPDITGNVTINSTKAVTAGISGGSGVVGYGGYFAGFSSIPVIAKQNGECIPGIVLEVDDSFDTYQWYKENNPIPGATSHSYTPTQSGNYTVKITVGSCPPVFTPVYKVYTCLKKTIINDTVCDGVKQIVPTFSNSTQTVVPGTVIIITPPTNGNAVLDPATGVISYAPTYGYIGPDKIIYKFCGNNPDFTDCEEVTLNLTISESPVVNDALIRTCFLEANIATGLFNLTNVNVTLATGITKKYYPSLADAHAGTNEILTPATYIAPNGVVYIKVINGNGCYRVAMVTLVVLPPVKSDVLVDKIICMEEKTTLDAGPGFKSYEWSTGATTQSIKNVGVGVYWVKLKTGECITLQTVKVYASEQPVISNIDISNNTVTVNVIGGTPPYKYSMDNISWQDSNLFTNIARGNASVYVKDAYNCEPIKVDITIPNLINVITPNQDGVNDVIDYSSLAVKNNLVCNIFDRYGSKIFQADKTNGYKWNGTADGSKRVPTGNYWYEVGWNEPNAKQTPIKFTGWIMVKNRE</sequence>
<feature type="domain" description="IgGFc-binding protein N-terminal" evidence="2">
    <location>
        <begin position="131"/>
        <end position="448"/>
    </location>
</feature>
<dbReference type="Pfam" id="PF17517">
    <property type="entry name" value="IgGFc_binding"/>
    <property type="match status" value="1"/>
</dbReference>
<dbReference type="AlphaFoldDB" id="A0A316WEX6"/>
<dbReference type="NCBIfam" id="TIGR04131">
    <property type="entry name" value="Bac_Flav_CTERM"/>
    <property type="match status" value="1"/>
</dbReference>
<accession>A0A316WEX6</accession>
<name>A0A316WEX6_9FLAO</name>
<dbReference type="Proteomes" id="UP000236413">
    <property type="component" value="Unassembled WGS sequence"/>
</dbReference>
<feature type="chain" id="PRO_5016319158" evidence="1">
    <location>
        <begin position="21"/>
        <end position="950"/>
    </location>
</feature>
<dbReference type="InterPro" id="IPR035234">
    <property type="entry name" value="IgGFc-bd_N"/>
</dbReference>
<comment type="caution">
    <text evidence="3">The sequence shown here is derived from an EMBL/GenBank/DDBJ whole genome shotgun (WGS) entry which is preliminary data.</text>
</comment>
<keyword evidence="1" id="KW-0732">Signal</keyword>
<dbReference type="InterPro" id="IPR026341">
    <property type="entry name" value="T9SS_type_B"/>
</dbReference>
<dbReference type="Pfam" id="PF13585">
    <property type="entry name" value="CHU_C"/>
    <property type="match status" value="1"/>
</dbReference>
<evidence type="ECO:0000256" key="1">
    <source>
        <dbReference type="SAM" id="SignalP"/>
    </source>
</evidence>
<feature type="signal peptide" evidence="1">
    <location>
        <begin position="1"/>
        <end position="20"/>
    </location>
</feature>
<protein>
    <submittedName>
        <fullName evidence="3">Gliding motility-associated C-terminal domain-containing protein</fullName>
    </submittedName>
</protein>
<dbReference type="RefSeq" id="WP_103231245.1">
    <property type="nucleotide sequence ID" value="NZ_PPEG02000009.1"/>
</dbReference>
<reference evidence="3 4" key="1">
    <citation type="submission" date="2018-04" db="EMBL/GenBank/DDBJ databases">
        <title>Chryseobacterium oncorhynchi 701B-08T from rainbow trout, and Chryseobacterium viscerum 687B-08T from diseased fish.</title>
        <authorList>
            <person name="Jeong J.-J."/>
            <person name="Lee Y.J."/>
            <person name="Pathiraja D."/>
            <person name="Park B."/>
            <person name="Choi I.-G."/>
            <person name="Kim K.D."/>
        </authorList>
    </citation>
    <scope>NUCLEOTIDE SEQUENCE [LARGE SCALE GENOMIC DNA]</scope>
    <source>
        <strain evidence="3 4">687B-08</strain>
    </source>
</reference>